<organism evidence="1 2">
    <name type="scientific">Vibrio cholerae serotype O1 (strain ATCC 39541 / Classical Ogawa 395 / O395)</name>
    <dbReference type="NCBI Taxonomy" id="345073"/>
    <lineage>
        <taxon>Bacteria</taxon>
        <taxon>Pseudomonadati</taxon>
        <taxon>Pseudomonadota</taxon>
        <taxon>Gammaproteobacteria</taxon>
        <taxon>Vibrionales</taxon>
        <taxon>Vibrionaceae</taxon>
        <taxon>Vibrio</taxon>
    </lineage>
</organism>
<evidence type="ECO:0000313" key="2">
    <source>
        <dbReference type="Proteomes" id="UP000000249"/>
    </source>
</evidence>
<dbReference type="AlphaFoldDB" id="A0A0H3AFQ8"/>
<reference evidence="1 2" key="1">
    <citation type="submission" date="2007-03" db="EMBL/GenBank/DDBJ databases">
        <authorList>
            <person name="Heidelberg J."/>
        </authorList>
    </citation>
    <scope>NUCLEOTIDE SEQUENCE [LARGE SCALE GENOMIC DNA]</scope>
    <source>
        <strain evidence="2">ATCC 39541 / Classical Ogawa 395 / O395</strain>
    </source>
</reference>
<dbReference type="PATRIC" id="fig|345073.21.peg.3121"/>
<dbReference type="EMBL" id="CP000626">
    <property type="protein sequence ID" value="ABQ18698.1"/>
    <property type="molecule type" value="Genomic_DNA"/>
</dbReference>
<dbReference type="KEGG" id="vco:VC0395_0904"/>
<dbReference type="eggNOG" id="ENOG5032W1Q">
    <property type="taxonomic scope" value="Bacteria"/>
</dbReference>
<name>A0A0H3AFQ8_VIBC3</name>
<protein>
    <submittedName>
        <fullName evidence="1">Uncharacterized protein</fullName>
    </submittedName>
</protein>
<accession>A0A0H3AFQ8</accession>
<gene>
    <name evidence="1" type="ordered locus">VC0395_0904</name>
</gene>
<proteinExistence type="predicted"/>
<sequence length="235" mass="26318">MGVMNKGDSVEKCYMCDAEGNTKEHVPPKCIFPEAKDVPSGDNYKKNLITVRSCEKHNTAKSKDDVYLLFFLAANVVSNDLAQTQFGTKIMRAVNRTPHVFAQFAKKNTPVTLKGENGELIHTAAIEIDRARFDAAIEHISHALHYHKYGETFIGDIQVITSGLVDLSSIDSVEVNDRIQNFGQMVDELLADVEPEGDNPEVFTYKVLKTDEPHQVIIQMNFYGGFKIVSIMKYS</sequence>
<dbReference type="KEGG" id="vcr:VC395_A0366"/>
<dbReference type="Proteomes" id="UP000000249">
    <property type="component" value="Chromosome 2"/>
</dbReference>
<dbReference type="OrthoDB" id="2081179at2"/>
<evidence type="ECO:0000313" key="1">
    <source>
        <dbReference type="EMBL" id="ABQ18698.1"/>
    </source>
</evidence>